<dbReference type="GO" id="GO:0000785">
    <property type="term" value="C:chromatin"/>
    <property type="evidence" value="ECO:0007669"/>
    <property type="project" value="TreeGrafter"/>
</dbReference>
<dbReference type="InterPro" id="IPR051059">
    <property type="entry name" value="VerF-like"/>
</dbReference>
<dbReference type="AlphaFoldDB" id="A0A086TBY1"/>
<comment type="subcellular location">
    <subcellularLocation>
        <location evidence="1">Nucleus</location>
    </subcellularLocation>
</comment>
<keyword evidence="4" id="KW-0863">Zinc-finger</keyword>
<name>A0A086TBY1_HAPC1</name>
<dbReference type="PANTHER" id="PTHR40626:SF30">
    <property type="entry name" value="FINGER DOMAIN PROTEIN, PUTATIVE (AFU_ORTHOLOGUE AFUA_4G13600)-RELATED"/>
    <property type="match status" value="1"/>
</dbReference>
<keyword evidence="6" id="KW-0539">Nucleus</keyword>
<evidence type="ECO:0000256" key="5">
    <source>
        <dbReference type="ARBA" id="ARBA00022833"/>
    </source>
</evidence>
<evidence type="ECO:0000256" key="1">
    <source>
        <dbReference type="ARBA" id="ARBA00004123"/>
    </source>
</evidence>
<dbReference type="CDD" id="cd12148">
    <property type="entry name" value="fungal_TF_MHR"/>
    <property type="match status" value="1"/>
</dbReference>
<dbReference type="PANTHER" id="PTHR40626">
    <property type="entry name" value="MIP31509P"/>
    <property type="match status" value="1"/>
</dbReference>
<dbReference type="GO" id="GO:0008270">
    <property type="term" value="F:zinc ion binding"/>
    <property type="evidence" value="ECO:0007669"/>
    <property type="project" value="UniProtKB-KW"/>
</dbReference>
<accession>A0A086TBY1</accession>
<proteinExistence type="predicted"/>
<feature type="domain" description="Xylanolytic transcriptional activator regulatory" evidence="7">
    <location>
        <begin position="95"/>
        <end position="285"/>
    </location>
</feature>
<dbReference type="OrthoDB" id="6077919at2759"/>
<comment type="caution">
    <text evidence="8">The sequence shown here is derived from an EMBL/GenBank/DDBJ whole genome shotgun (WGS) entry which is preliminary data.</text>
</comment>
<gene>
    <name evidence="8" type="ORF">ACRE_023740</name>
</gene>
<dbReference type="GO" id="GO:0006351">
    <property type="term" value="P:DNA-templated transcription"/>
    <property type="evidence" value="ECO:0007669"/>
    <property type="project" value="InterPro"/>
</dbReference>
<evidence type="ECO:0000313" key="9">
    <source>
        <dbReference type="Proteomes" id="UP000029964"/>
    </source>
</evidence>
<dbReference type="GO" id="GO:0000981">
    <property type="term" value="F:DNA-binding transcription factor activity, RNA polymerase II-specific"/>
    <property type="evidence" value="ECO:0007669"/>
    <property type="project" value="InterPro"/>
</dbReference>
<dbReference type="HOGENOM" id="CLU_003897_0_0_1"/>
<dbReference type="InterPro" id="IPR007219">
    <property type="entry name" value="XnlR_reg_dom"/>
</dbReference>
<dbReference type="Pfam" id="PF04082">
    <property type="entry name" value="Fungal_trans"/>
    <property type="match status" value="1"/>
</dbReference>
<protein>
    <recommendedName>
        <fullName evidence="7">Xylanolytic transcriptional activator regulatory domain-containing protein</fullName>
    </recommendedName>
</protein>
<reference evidence="9" key="1">
    <citation type="journal article" date="2014" name="Genome Announc.">
        <title>Genome sequence and annotation of Acremonium chrysogenum, producer of the beta-lactam antibiotic cephalosporin C.</title>
        <authorList>
            <person name="Terfehr D."/>
            <person name="Dahlmann T.A."/>
            <person name="Specht T."/>
            <person name="Zadra I."/>
            <person name="Kuernsteiner H."/>
            <person name="Kueck U."/>
        </authorList>
    </citation>
    <scope>NUCLEOTIDE SEQUENCE [LARGE SCALE GENOMIC DNA]</scope>
    <source>
        <strain evidence="9">ATCC 11550 / CBS 779.69 / DSM 880 / IAM 14645 / JCM 23072 / IMI 49137</strain>
    </source>
</reference>
<evidence type="ECO:0000313" key="8">
    <source>
        <dbReference type="EMBL" id="KFH46863.1"/>
    </source>
</evidence>
<dbReference type="GO" id="GO:0005634">
    <property type="term" value="C:nucleus"/>
    <property type="evidence" value="ECO:0007669"/>
    <property type="project" value="UniProtKB-SubCell"/>
</dbReference>
<evidence type="ECO:0000256" key="6">
    <source>
        <dbReference type="ARBA" id="ARBA00023242"/>
    </source>
</evidence>
<organism evidence="8 9">
    <name type="scientific">Hapsidospora chrysogenum (strain ATCC 11550 / CBS 779.69 / DSM 880 / IAM 14645 / JCM 23072 / IMI 49137)</name>
    <name type="common">Acremonium chrysogenum</name>
    <dbReference type="NCBI Taxonomy" id="857340"/>
    <lineage>
        <taxon>Eukaryota</taxon>
        <taxon>Fungi</taxon>
        <taxon>Dikarya</taxon>
        <taxon>Ascomycota</taxon>
        <taxon>Pezizomycotina</taxon>
        <taxon>Sordariomycetes</taxon>
        <taxon>Hypocreomycetidae</taxon>
        <taxon>Hypocreales</taxon>
        <taxon>Bionectriaceae</taxon>
        <taxon>Hapsidospora</taxon>
    </lineage>
</organism>
<dbReference type="GO" id="GO:0000978">
    <property type="term" value="F:RNA polymerase II cis-regulatory region sequence-specific DNA binding"/>
    <property type="evidence" value="ECO:0007669"/>
    <property type="project" value="InterPro"/>
</dbReference>
<dbReference type="STRING" id="857340.A0A086TBY1"/>
<keyword evidence="3" id="KW-0677">Repeat</keyword>
<evidence type="ECO:0000256" key="3">
    <source>
        <dbReference type="ARBA" id="ARBA00022737"/>
    </source>
</evidence>
<dbReference type="Proteomes" id="UP000029964">
    <property type="component" value="Unassembled WGS sequence"/>
</dbReference>
<dbReference type="EMBL" id="JPKY01000015">
    <property type="protein sequence ID" value="KFH46863.1"/>
    <property type="molecule type" value="Genomic_DNA"/>
</dbReference>
<keyword evidence="5" id="KW-0862">Zinc</keyword>
<sequence length="566" mass="61758">MGLSITGGYAGDGSMHSPDHLLNTTVRSLSPPPLAVAQSPETLVTMPQAVPPQQVVGQFTCTRPTEDSLSMLGAQTPVAASLDAELRSAIPAYVDVFWDKVDPFYPVTHKSIFERHFGAAPDHLDLLSCSMAALATQFLEDKDHRVSGGRLHAYVWESTKMFTQSEEWSLPIMHAVLLSEYYARFRGRQKESHRPSARFAKLYQMVIDHQNAFTPIPARGDSLSSWKQWVDRESRRRLLAGCFMLDVHSSVYYEQHPMAMHGLDYSSPFTLPIPLSASSRKLWGAPDDHAWGQLVGGCPPVETVGTALSKPLAPETIASMPPFDASILLAASVLSLPRRRSLATVDATVAMAMDGPEFRLATLFSQSGIANTYMALHYTPLHVLLSVSGESWVFNRKVGRATLFSEHRKYLDEWCRSDQAVVAVVFAARALKGLLGLSPGLAADGGVSLVEQMRGVPWRDISDYWGVYVCALICWAYGQGGAGEHGQDDASRRTGLGWILSASEMEPGQLAAWAPSRNTLAVVCLARDVLARDCMGGRNILFADSVGVLKKLGGRDGWRGVATMAP</sequence>
<evidence type="ECO:0000259" key="7">
    <source>
        <dbReference type="Pfam" id="PF04082"/>
    </source>
</evidence>
<evidence type="ECO:0000256" key="2">
    <source>
        <dbReference type="ARBA" id="ARBA00022723"/>
    </source>
</evidence>
<keyword evidence="2" id="KW-0479">Metal-binding</keyword>
<evidence type="ECO:0000256" key="4">
    <source>
        <dbReference type="ARBA" id="ARBA00022771"/>
    </source>
</evidence>
<keyword evidence="9" id="KW-1185">Reference proteome</keyword>